<dbReference type="AlphaFoldDB" id="A0AAW0T7D9"/>
<evidence type="ECO:0000313" key="2">
    <source>
        <dbReference type="Proteomes" id="UP001487740"/>
    </source>
</evidence>
<dbReference type="Proteomes" id="UP001487740">
    <property type="component" value="Unassembled WGS sequence"/>
</dbReference>
<reference evidence="1 2" key="1">
    <citation type="submission" date="2023-03" db="EMBL/GenBank/DDBJ databases">
        <title>High-quality genome of Scylla paramamosain provides insights in environmental adaptation.</title>
        <authorList>
            <person name="Zhang L."/>
        </authorList>
    </citation>
    <scope>NUCLEOTIDE SEQUENCE [LARGE SCALE GENOMIC DNA]</scope>
    <source>
        <strain evidence="1">LZ_2023a</strain>
        <tissue evidence="1">Muscle</tissue>
    </source>
</reference>
<comment type="caution">
    <text evidence="1">The sequence shown here is derived from an EMBL/GenBank/DDBJ whole genome shotgun (WGS) entry which is preliminary data.</text>
</comment>
<organism evidence="1 2">
    <name type="scientific">Scylla paramamosain</name>
    <name type="common">Mud crab</name>
    <dbReference type="NCBI Taxonomy" id="85552"/>
    <lineage>
        <taxon>Eukaryota</taxon>
        <taxon>Metazoa</taxon>
        <taxon>Ecdysozoa</taxon>
        <taxon>Arthropoda</taxon>
        <taxon>Crustacea</taxon>
        <taxon>Multicrustacea</taxon>
        <taxon>Malacostraca</taxon>
        <taxon>Eumalacostraca</taxon>
        <taxon>Eucarida</taxon>
        <taxon>Decapoda</taxon>
        <taxon>Pleocyemata</taxon>
        <taxon>Brachyura</taxon>
        <taxon>Eubrachyura</taxon>
        <taxon>Portunoidea</taxon>
        <taxon>Portunidae</taxon>
        <taxon>Portuninae</taxon>
        <taxon>Scylla</taxon>
    </lineage>
</organism>
<keyword evidence="2" id="KW-1185">Reference proteome</keyword>
<name>A0AAW0T7D9_SCYPA</name>
<sequence length="209" mass="23090">MTLRLPIYSFMGRKSVFSYSLFLASRSSITGPHNSIRPEENGHIALIFRSVTPSDMPPFFLARPLRWVSFWSGLQPIITQNAPTCLPLGQSPPACRDPPVPDATREARAARQDLICDTLLNINRLPEGGSAGSPRPLLPRLLLTKDRPLAASRRGAEGERGRRHTKQVKILLGPRDSTKPCSVPGSQGRYNAPEVLLDPWNATKALVFF</sequence>
<dbReference type="EMBL" id="JARAKH010000038">
    <property type="protein sequence ID" value="KAK8382875.1"/>
    <property type="molecule type" value="Genomic_DNA"/>
</dbReference>
<evidence type="ECO:0000313" key="1">
    <source>
        <dbReference type="EMBL" id="KAK8382875.1"/>
    </source>
</evidence>
<gene>
    <name evidence="1" type="ORF">O3P69_011436</name>
</gene>
<proteinExistence type="predicted"/>
<accession>A0AAW0T7D9</accession>
<protein>
    <submittedName>
        <fullName evidence="1">Uncharacterized protein</fullName>
    </submittedName>
</protein>